<evidence type="ECO:0000256" key="5">
    <source>
        <dbReference type="ARBA" id="ARBA00022777"/>
    </source>
</evidence>
<dbReference type="PROSITE" id="PS50011">
    <property type="entry name" value="PROTEIN_KINASE_DOM"/>
    <property type="match status" value="1"/>
</dbReference>
<evidence type="ECO:0000256" key="8">
    <source>
        <dbReference type="ARBA" id="ARBA00048679"/>
    </source>
</evidence>
<sequence length="216" mass="24749">MIFELMDGSLADLLKNDSYATGRYPLKRDQFIWLVLEHVLKGLQHLHANGIVHRDLKPDNILYTCRNGEYQFRIGDFGSSNYTSVAKTCVGTPVFMAPEIKHGDQLQSDKADIWSLFVTVLWMVNHRQIRQTARYMSPEKISASVDSLDDEIRFLGDMASMDPNQRPSATELLHRLASCRDVPWEQPKRDDDSSTRKASKTPAVHHVKTPHSQLQW</sequence>
<name>A0ABP0AZW5_9PEZI</name>
<dbReference type="PROSITE" id="PS00108">
    <property type="entry name" value="PROTEIN_KINASE_ST"/>
    <property type="match status" value="1"/>
</dbReference>
<dbReference type="InterPro" id="IPR000719">
    <property type="entry name" value="Prot_kinase_dom"/>
</dbReference>
<comment type="catalytic activity">
    <reaction evidence="8">
        <text>L-seryl-[protein] + ATP = O-phospho-L-seryl-[protein] + ADP + H(+)</text>
        <dbReference type="Rhea" id="RHEA:17989"/>
        <dbReference type="Rhea" id="RHEA-COMP:9863"/>
        <dbReference type="Rhea" id="RHEA-COMP:11604"/>
        <dbReference type="ChEBI" id="CHEBI:15378"/>
        <dbReference type="ChEBI" id="CHEBI:29999"/>
        <dbReference type="ChEBI" id="CHEBI:30616"/>
        <dbReference type="ChEBI" id="CHEBI:83421"/>
        <dbReference type="ChEBI" id="CHEBI:456216"/>
        <dbReference type="EC" id="2.7.11.1"/>
    </reaction>
</comment>
<evidence type="ECO:0000259" key="10">
    <source>
        <dbReference type="PROSITE" id="PS50011"/>
    </source>
</evidence>
<dbReference type="Gene3D" id="1.10.510.10">
    <property type="entry name" value="Transferase(Phosphotransferase) domain 1"/>
    <property type="match status" value="1"/>
</dbReference>
<dbReference type="PANTHER" id="PTHR43671">
    <property type="entry name" value="SERINE/THREONINE-PROTEIN KINASE NEK"/>
    <property type="match status" value="1"/>
</dbReference>
<evidence type="ECO:0000256" key="4">
    <source>
        <dbReference type="ARBA" id="ARBA00022741"/>
    </source>
</evidence>
<dbReference type="SUPFAM" id="SSF56112">
    <property type="entry name" value="Protein kinase-like (PK-like)"/>
    <property type="match status" value="1"/>
</dbReference>
<dbReference type="Pfam" id="PF00069">
    <property type="entry name" value="Pkinase"/>
    <property type="match status" value="1"/>
</dbReference>
<evidence type="ECO:0000256" key="9">
    <source>
        <dbReference type="SAM" id="MobiDB-lite"/>
    </source>
</evidence>
<feature type="region of interest" description="Disordered" evidence="9">
    <location>
        <begin position="183"/>
        <end position="216"/>
    </location>
</feature>
<evidence type="ECO:0000313" key="12">
    <source>
        <dbReference type="Proteomes" id="UP001642482"/>
    </source>
</evidence>
<evidence type="ECO:0000313" key="11">
    <source>
        <dbReference type="EMBL" id="CAK7212842.1"/>
    </source>
</evidence>
<reference evidence="11 12" key="1">
    <citation type="submission" date="2024-01" db="EMBL/GenBank/DDBJ databases">
        <authorList>
            <person name="Allen C."/>
            <person name="Tagirdzhanova G."/>
        </authorList>
    </citation>
    <scope>NUCLEOTIDE SEQUENCE [LARGE SCALE GENOMIC DNA]</scope>
</reference>
<feature type="domain" description="Protein kinase" evidence="10">
    <location>
        <begin position="1"/>
        <end position="177"/>
    </location>
</feature>
<dbReference type="InterPro" id="IPR008271">
    <property type="entry name" value="Ser/Thr_kinase_AS"/>
</dbReference>
<evidence type="ECO:0000256" key="2">
    <source>
        <dbReference type="ARBA" id="ARBA00022527"/>
    </source>
</evidence>
<keyword evidence="6" id="KW-0067">ATP-binding</keyword>
<dbReference type="PANTHER" id="PTHR43671:SF98">
    <property type="entry name" value="SERINE_THREONINE-PROTEIN KINASE NEK11"/>
    <property type="match status" value="1"/>
</dbReference>
<organism evidence="11 12">
    <name type="scientific">Sporothrix eucalyptigena</name>
    <dbReference type="NCBI Taxonomy" id="1812306"/>
    <lineage>
        <taxon>Eukaryota</taxon>
        <taxon>Fungi</taxon>
        <taxon>Dikarya</taxon>
        <taxon>Ascomycota</taxon>
        <taxon>Pezizomycotina</taxon>
        <taxon>Sordariomycetes</taxon>
        <taxon>Sordariomycetidae</taxon>
        <taxon>Ophiostomatales</taxon>
        <taxon>Ophiostomataceae</taxon>
        <taxon>Sporothrix</taxon>
    </lineage>
</organism>
<keyword evidence="3" id="KW-0808">Transferase</keyword>
<dbReference type="EC" id="2.7.11.1" evidence="1"/>
<keyword evidence="5" id="KW-0418">Kinase</keyword>
<dbReference type="EMBL" id="CAWUHD010000010">
    <property type="protein sequence ID" value="CAK7212842.1"/>
    <property type="molecule type" value="Genomic_DNA"/>
</dbReference>
<evidence type="ECO:0000256" key="1">
    <source>
        <dbReference type="ARBA" id="ARBA00012513"/>
    </source>
</evidence>
<comment type="catalytic activity">
    <reaction evidence="7">
        <text>L-threonyl-[protein] + ATP = O-phospho-L-threonyl-[protein] + ADP + H(+)</text>
        <dbReference type="Rhea" id="RHEA:46608"/>
        <dbReference type="Rhea" id="RHEA-COMP:11060"/>
        <dbReference type="Rhea" id="RHEA-COMP:11605"/>
        <dbReference type="ChEBI" id="CHEBI:15378"/>
        <dbReference type="ChEBI" id="CHEBI:30013"/>
        <dbReference type="ChEBI" id="CHEBI:30616"/>
        <dbReference type="ChEBI" id="CHEBI:61977"/>
        <dbReference type="ChEBI" id="CHEBI:456216"/>
        <dbReference type="EC" id="2.7.11.1"/>
    </reaction>
</comment>
<evidence type="ECO:0000256" key="3">
    <source>
        <dbReference type="ARBA" id="ARBA00022679"/>
    </source>
</evidence>
<feature type="compositionally biased region" description="Basic residues" evidence="9">
    <location>
        <begin position="197"/>
        <end position="209"/>
    </location>
</feature>
<dbReference type="InterPro" id="IPR050660">
    <property type="entry name" value="NEK_Ser/Thr_kinase"/>
</dbReference>
<evidence type="ECO:0000256" key="7">
    <source>
        <dbReference type="ARBA" id="ARBA00047899"/>
    </source>
</evidence>
<evidence type="ECO:0000256" key="6">
    <source>
        <dbReference type="ARBA" id="ARBA00022840"/>
    </source>
</evidence>
<accession>A0ABP0AZW5</accession>
<protein>
    <recommendedName>
        <fullName evidence="1">non-specific serine/threonine protein kinase</fullName>
        <ecNumber evidence="1">2.7.11.1</ecNumber>
    </recommendedName>
</protein>
<gene>
    <name evidence="11" type="ORF">SEUCBS140593_001644</name>
</gene>
<dbReference type="InterPro" id="IPR011009">
    <property type="entry name" value="Kinase-like_dom_sf"/>
</dbReference>
<keyword evidence="2" id="KW-0723">Serine/threonine-protein kinase</keyword>
<comment type="caution">
    <text evidence="11">The sequence shown here is derived from an EMBL/GenBank/DDBJ whole genome shotgun (WGS) entry which is preliminary data.</text>
</comment>
<dbReference type="SMART" id="SM00220">
    <property type="entry name" value="S_TKc"/>
    <property type="match status" value="1"/>
</dbReference>
<keyword evidence="12" id="KW-1185">Reference proteome</keyword>
<keyword evidence="4" id="KW-0547">Nucleotide-binding</keyword>
<proteinExistence type="predicted"/>
<feature type="compositionally biased region" description="Basic and acidic residues" evidence="9">
    <location>
        <begin position="183"/>
        <end position="195"/>
    </location>
</feature>
<dbReference type="Proteomes" id="UP001642482">
    <property type="component" value="Unassembled WGS sequence"/>
</dbReference>